<evidence type="ECO:0000256" key="4">
    <source>
        <dbReference type="ARBA" id="ARBA00022741"/>
    </source>
</evidence>
<dbReference type="InParanoid" id="D8U5Z6"/>
<keyword evidence="4" id="KW-0547">Nucleotide-binding</keyword>
<dbReference type="Gene3D" id="3.30.70.560">
    <property type="entry name" value="7,8-Dihydro-6-hydroxymethylpterin-pyrophosphokinase HPPK"/>
    <property type="match status" value="1"/>
</dbReference>
<evidence type="ECO:0000256" key="6">
    <source>
        <dbReference type="ARBA" id="ARBA00022840"/>
    </source>
</evidence>
<evidence type="ECO:0000256" key="5">
    <source>
        <dbReference type="ARBA" id="ARBA00022777"/>
    </source>
</evidence>
<evidence type="ECO:0000313" key="10">
    <source>
        <dbReference type="Proteomes" id="UP000001058"/>
    </source>
</evidence>
<proteinExistence type="predicted"/>
<dbReference type="eggNOG" id="KOG2544">
    <property type="taxonomic scope" value="Eukaryota"/>
</dbReference>
<keyword evidence="5" id="KW-0418">Kinase</keyword>
<dbReference type="EC" id="2.7.6.3" evidence="2"/>
<keyword evidence="7" id="KW-0289">Folate biosynthesis</keyword>
<accession>D8U5Z6</accession>
<evidence type="ECO:0000259" key="8">
    <source>
        <dbReference type="PROSITE" id="PS00794"/>
    </source>
</evidence>
<evidence type="ECO:0000256" key="7">
    <source>
        <dbReference type="ARBA" id="ARBA00022909"/>
    </source>
</evidence>
<dbReference type="GO" id="GO:0046656">
    <property type="term" value="P:folic acid biosynthetic process"/>
    <property type="evidence" value="ECO:0007669"/>
    <property type="project" value="UniProtKB-KW"/>
</dbReference>
<comment type="pathway">
    <text evidence="1">Cofactor biosynthesis; tetrahydrofolate biosynthesis; 2-amino-4-hydroxy-6-hydroxymethyl-7,8-dihydropteridine diphosphate from 7,8-dihydroneopterin triphosphate: step 4/4.</text>
</comment>
<dbReference type="InterPro" id="IPR035907">
    <property type="entry name" value="Hppk_sf"/>
</dbReference>
<dbReference type="Proteomes" id="UP000001058">
    <property type="component" value="Unassembled WGS sequence"/>
</dbReference>
<dbReference type="KEGG" id="vcn:VOLCADRAFT_94866"/>
<dbReference type="AlphaFoldDB" id="D8U5Z6"/>
<dbReference type="NCBIfam" id="TIGR01498">
    <property type="entry name" value="folK"/>
    <property type="match status" value="1"/>
</dbReference>
<evidence type="ECO:0000313" key="9">
    <source>
        <dbReference type="EMBL" id="EFJ44847.1"/>
    </source>
</evidence>
<organism evidence="10">
    <name type="scientific">Volvox carteri f. nagariensis</name>
    <dbReference type="NCBI Taxonomy" id="3068"/>
    <lineage>
        <taxon>Eukaryota</taxon>
        <taxon>Viridiplantae</taxon>
        <taxon>Chlorophyta</taxon>
        <taxon>core chlorophytes</taxon>
        <taxon>Chlorophyceae</taxon>
        <taxon>CS clade</taxon>
        <taxon>Chlamydomonadales</taxon>
        <taxon>Volvocaceae</taxon>
        <taxon>Volvox</taxon>
    </lineage>
</organism>
<feature type="domain" description="7,8-dihydro-6-hydroxymethylpterin-pyrophosphokinase" evidence="8">
    <location>
        <begin position="107"/>
        <end position="118"/>
    </location>
</feature>
<name>D8U5Z6_VOLCA</name>
<dbReference type="PROSITE" id="PS00794">
    <property type="entry name" value="HPPK"/>
    <property type="match status" value="1"/>
</dbReference>
<dbReference type="Pfam" id="PF01288">
    <property type="entry name" value="HPPK"/>
    <property type="match status" value="1"/>
</dbReference>
<evidence type="ECO:0000256" key="3">
    <source>
        <dbReference type="ARBA" id="ARBA00022679"/>
    </source>
</evidence>
<dbReference type="PANTHER" id="PTHR43071">
    <property type="entry name" value="2-AMINO-4-HYDROXY-6-HYDROXYMETHYLDIHYDROPTERIDINE PYROPHOSPHOKINASE"/>
    <property type="match status" value="1"/>
</dbReference>
<dbReference type="RefSeq" id="XP_002954130.1">
    <property type="nucleotide sequence ID" value="XM_002954084.1"/>
</dbReference>
<dbReference type="OrthoDB" id="615426at2759"/>
<feature type="non-terminal residue" evidence="9">
    <location>
        <position position="171"/>
    </location>
</feature>
<evidence type="ECO:0000256" key="2">
    <source>
        <dbReference type="ARBA" id="ARBA00013253"/>
    </source>
</evidence>
<dbReference type="SUPFAM" id="SSF55083">
    <property type="entry name" value="6-hydroxymethyl-7,8-dihydropterin pyrophosphokinase, HPPK"/>
    <property type="match status" value="1"/>
</dbReference>
<protein>
    <recommendedName>
        <fullName evidence="2">2-amino-4-hydroxy-6-hydroxymethyldihydropteridine diphosphokinase</fullName>
        <ecNumber evidence="2">2.7.6.3</ecNumber>
    </recommendedName>
</protein>
<dbReference type="STRING" id="3068.D8U5Z6"/>
<keyword evidence="6" id="KW-0067">ATP-binding</keyword>
<sequence length="171" mass="18773">MAEIAASAGRGPTRCYSPGVDVVIALGTNMGNRGLNLHRGLRRLRELGVQILRHSALFETAAAYVTDQPSFLNAAVLARTSLPPLELLRVLKQVEGEAGRDLEGAQRFGPRPLDLDVVFYGAVPYRDERLEVPHPRWRERPFVQAPVSDLLYRRDDDDVAGSSTPPLPGPP</sequence>
<keyword evidence="3" id="KW-0808">Transferase</keyword>
<dbReference type="GeneID" id="9625991"/>
<gene>
    <name evidence="9" type="ORF">VOLCADRAFT_94866</name>
</gene>
<dbReference type="GO" id="GO:0016301">
    <property type="term" value="F:kinase activity"/>
    <property type="evidence" value="ECO:0007669"/>
    <property type="project" value="UniProtKB-KW"/>
</dbReference>
<dbReference type="GO" id="GO:0003848">
    <property type="term" value="F:2-amino-4-hydroxy-6-hydroxymethyldihydropteridine diphosphokinase activity"/>
    <property type="evidence" value="ECO:0007669"/>
    <property type="project" value="UniProtKB-EC"/>
</dbReference>
<dbReference type="CDD" id="cd00483">
    <property type="entry name" value="HPPK"/>
    <property type="match status" value="1"/>
</dbReference>
<keyword evidence="10" id="KW-1185">Reference proteome</keyword>
<dbReference type="GO" id="GO:0046654">
    <property type="term" value="P:tetrahydrofolate biosynthetic process"/>
    <property type="evidence" value="ECO:0007669"/>
    <property type="project" value="UniProtKB-UniPathway"/>
</dbReference>
<dbReference type="PANTHER" id="PTHR43071:SF1">
    <property type="entry name" value="2-AMINO-4-HYDROXY-6-HYDROXYMETHYLDIHYDROPTERIDINE PYROPHOSPHOKINASE"/>
    <property type="match status" value="1"/>
</dbReference>
<dbReference type="EMBL" id="GL378361">
    <property type="protein sequence ID" value="EFJ44847.1"/>
    <property type="molecule type" value="Genomic_DNA"/>
</dbReference>
<dbReference type="GO" id="GO:0005524">
    <property type="term" value="F:ATP binding"/>
    <property type="evidence" value="ECO:0007669"/>
    <property type="project" value="UniProtKB-KW"/>
</dbReference>
<evidence type="ECO:0000256" key="1">
    <source>
        <dbReference type="ARBA" id="ARBA00005051"/>
    </source>
</evidence>
<dbReference type="UniPathway" id="UPA00077">
    <property type="reaction ID" value="UER00155"/>
</dbReference>
<dbReference type="InterPro" id="IPR000550">
    <property type="entry name" value="Hppk"/>
</dbReference>
<reference evidence="9 10" key="1">
    <citation type="journal article" date="2010" name="Science">
        <title>Genomic analysis of organismal complexity in the multicellular green alga Volvox carteri.</title>
        <authorList>
            <person name="Prochnik S.E."/>
            <person name="Umen J."/>
            <person name="Nedelcu A.M."/>
            <person name="Hallmann A."/>
            <person name="Miller S.M."/>
            <person name="Nishii I."/>
            <person name="Ferris P."/>
            <person name="Kuo A."/>
            <person name="Mitros T."/>
            <person name="Fritz-Laylin L.K."/>
            <person name="Hellsten U."/>
            <person name="Chapman J."/>
            <person name="Simakov O."/>
            <person name="Rensing S.A."/>
            <person name="Terry A."/>
            <person name="Pangilinan J."/>
            <person name="Kapitonov V."/>
            <person name="Jurka J."/>
            <person name="Salamov A."/>
            <person name="Shapiro H."/>
            <person name="Schmutz J."/>
            <person name="Grimwood J."/>
            <person name="Lindquist E."/>
            <person name="Lucas S."/>
            <person name="Grigoriev I.V."/>
            <person name="Schmitt R."/>
            <person name="Kirk D."/>
            <person name="Rokhsar D.S."/>
        </authorList>
    </citation>
    <scope>NUCLEOTIDE SEQUENCE [LARGE SCALE GENOMIC DNA]</scope>
    <source>
        <strain evidence="10">f. Nagariensis / Eve</strain>
    </source>
</reference>